<evidence type="ECO:0000256" key="4">
    <source>
        <dbReference type="ARBA" id="ARBA00023157"/>
    </source>
</evidence>
<dbReference type="SMART" id="SM00020">
    <property type="entry name" value="Tryp_SPc"/>
    <property type="match status" value="1"/>
</dbReference>
<evidence type="ECO:0000256" key="1">
    <source>
        <dbReference type="ARBA" id="ARBA00022670"/>
    </source>
</evidence>
<dbReference type="InterPro" id="IPR050430">
    <property type="entry name" value="Peptidase_S1"/>
</dbReference>
<reference evidence="7" key="1">
    <citation type="submission" date="2025-08" db="UniProtKB">
        <authorList>
            <consortium name="RefSeq"/>
        </authorList>
    </citation>
    <scope>IDENTIFICATION</scope>
</reference>
<dbReference type="GO" id="GO:0006508">
    <property type="term" value="P:proteolysis"/>
    <property type="evidence" value="ECO:0007669"/>
    <property type="project" value="UniProtKB-KW"/>
</dbReference>
<sequence>MHGVNVRFAREGEFPFVVSITNMNRNNQRPEANHVCTGTLVSKRDVVTTDHCVLGFLYHVIEIIVGSHDIRQGTRYFVLWWLSFNQFSTIQRSIPVYEHNDIMMIRLNQTIQENIVPPSISFATNKVLFRSKLQTAGFGITNNDQRSNFMETAELQILTTPQCEQRLSELLNCPYKLNDNKFCAAADPYVILDKGNSGSPMLLKGKLVGIHRGSSPGNVENYHPRKVNIFINALYYRRFIEVVIKNY</sequence>
<organism evidence="6 7">
    <name type="scientific">Ceratosolen solmsi marchali</name>
    <dbReference type="NCBI Taxonomy" id="326594"/>
    <lineage>
        <taxon>Eukaryota</taxon>
        <taxon>Metazoa</taxon>
        <taxon>Ecdysozoa</taxon>
        <taxon>Arthropoda</taxon>
        <taxon>Hexapoda</taxon>
        <taxon>Insecta</taxon>
        <taxon>Pterygota</taxon>
        <taxon>Neoptera</taxon>
        <taxon>Endopterygota</taxon>
        <taxon>Hymenoptera</taxon>
        <taxon>Apocrita</taxon>
        <taxon>Proctotrupomorpha</taxon>
        <taxon>Chalcidoidea</taxon>
        <taxon>Agaonidae</taxon>
        <taxon>Agaoninae</taxon>
        <taxon>Ceratosolen</taxon>
    </lineage>
</organism>
<dbReference type="InterPro" id="IPR043504">
    <property type="entry name" value="Peptidase_S1_PA_chymotrypsin"/>
</dbReference>
<evidence type="ECO:0000256" key="3">
    <source>
        <dbReference type="ARBA" id="ARBA00022825"/>
    </source>
</evidence>
<evidence type="ECO:0000259" key="5">
    <source>
        <dbReference type="PROSITE" id="PS50240"/>
    </source>
</evidence>
<dbReference type="InterPro" id="IPR001254">
    <property type="entry name" value="Trypsin_dom"/>
</dbReference>
<dbReference type="Proteomes" id="UP000695007">
    <property type="component" value="Unplaced"/>
</dbReference>
<accession>A0AAJ6YCB2</accession>
<dbReference type="PANTHER" id="PTHR24276:SF98">
    <property type="entry name" value="FI18310P1-RELATED"/>
    <property type="match status" value="1"/>
</dbReference>
<dbReference type="KEGG" id="csol:105360123"/>
<dbReference type="RefSeq" id="XP_011495224.1">
    <property type="nucleotide sequence ID" value="XM_011496922.1"/>
</dbReference>
<dbReference type="SUPFAM" id="SSF50494">
    <property type="entry name" value="Trypsin-like serine proteases"/>
    <property type="match status" value="1"/>
</dbReference>
<proteinExistence type="predicted"/>
<evidence type="ECO:0000256" key="2">
    <source>
        <dbReference type="ARBA" id="ARBA00022801"/>
    </source>
</evidence>
<dbReference type="PROSITE" id="PS50240">
    <property type="entry name" value="TRYPSIN_DOM"/>
    <property type="match status" value="1"/>
</dbReference>
<dbReference type="InterPro" id="IPR009003">
    <property type="entry name" value="Peptidase_S1_PA"/>
</dbReference>
<dbReference type="GO" id="GO:0004252">
    <property type="term" value="F:serine-type endopeptidase activity"/>
    <property type="evidence" value="ECO:0007669"/>
    <property type="project" value="InterPro"/>
</dbReference>
<evidence type="ECO:0000313" key="7">
    <source>
        <dbReference type="RefSeq" id="XP_011495224.1"/>
    </source>
</evidence>
<gene>
    <name evidence="7" type="primary">LOC105360123</name>
</gene>
<keyword evidence="3" id="KW-0720">Serine protease</keyword>
<dbReference type="GeneID" id="105360123"/>
<keyword evidence="2" id="KW-0378">Hydrolase</keyword>
<dbReference type="Gene3D" id="2.40.10.10">
    <property type="entry name" value="Trypsin-like serine proteases"/>
    <property type="match status" value="1"/>
</dbReference>
<name>A0AAJ6YCB2_9HYME</name>
<protein>
    <submittedName>
        <fullName evidence="7">Chymotrypsin-2-like</fullName>
    </submittedName>
</protein>
<dbReference type="AlphaFoldDB" id="A0AAJ6YCB2"/>
<keyword evidence="1" id="KW-0645">Protease</keyword>
<dbReference type="Pfam" id="PF00089">
    <property type="entry name" value="Trypsin"/>
    <property type="match status" value="1"/>
</dbReference>
<keyword evidence="6" id="KW-1185">Reference proteome</keyword>
<dbReference type="PANTHER" id="PTHR24276">
    <property type="entry name" value="POLYSERASE-RELATED"/>
    <property type="match status" value="1"/>
</dbReference>
<evidence type="ECO:0000313" key="6">
    <source>
        <dbReference type="Proteomes" id="UP000695007"/>
    </source>
</evidence>
<keyword evidence="4" id="KW-1015">Disulfide bond</keyword>
<feature type="domain" description="Peptidase S1" evidence="5">
    <location>
        <begin position="1"/>
        <end position="245"/>
    </location>
</feature>